<evidence type="ECO:0000313" key="3">
    <source>
        <dbReference type="Proteomes" id="UP000286947"/>
    </source>
</evidence>
<dbReference type="AlphaFoldDB" id="A0A433S9S6"/>
<keyword evidence="1" id="KW-0732">Signal</keyword>
<gene>
    <name evidence="2" type="ORF">CUZ56_02929</name>
</gene>
<reference evidence="2 3" key="1">
    <citation type="submission" date="2018-01" db="EMBL/GenBank/DDBJ databases">
        <title>Saezia sanguinis gen. nov., sp. nov., in the order Burkholderiales isolated from human blood.</title>
        <authorList>
            <person name="Medina-Pascual M.J."/>
            <person name="Valdezate S."/>
            <person name="Monzon S."/>
            <person name="Cuesta I."/>
            <person name="Carrasco G."/>
            <person name="Villalon P."/>
            <person name="Saez-Nieto J.A."/>
        </authorList>
    </citation>
    <scope>NUCLEOTIDE SEQUENCE [LARGE SCALE GENOMIC DNA]</scope>
    <source>
        <strain evidence="2 3">CNM695-12</strain>
    </source>
</reference>
<sequence length="110" mass="11602" precursor="true">MVKNLSRWLCPLALGMFVALPAAYAQNAATLGASAIQPSGIPECDSYFVQIEACIKTQIPASEYAELVAGLNEASRAFAAAPDKSVVAQQCTQALQQAKDEYAAKGCTFN</sequence>
<name>A0A433S9S6_9BURK</name>
<dbReference type="Proteomes" id="UP000286947">
    <property type="component" value="Unassembled WGS sequence"/>
</dbReference>
<dbReference type="EMBL" id="PQSP01000012">
    <property type="protein sequence ID" value="RUS65472.1"/>
    <property type="molecule type" value="Genomic_DNA"/>
</dbReference>
<dbReference type="OrthoDB" id="5987796at2"/>
<proteinExistence type="predicted"/>
<keyword evidence="3" id="KW-1185">Reference proteome</keyword>
<feature type="chain" id="PRO_5019467426" evidence="1">
    <location>
        <begin position="26"/>
        <end position="110"/>
    </location>
</feature>
<dbReference type="RefSeq" id="WP_126981085.1">
    <property type="nucleotide sequence ID" value="NZ_PQSP01000012.1"/>
</dbReference>
<evidence type="ECO:0000256" key="1">
    <source>
        <dbReference type="SAM" id="SignalP"/>
    </source>
</evidence>
<accession>A0A433S9S6</accession>
<comment type="caution">
    <text evidence="2">The sequence shown here is derived from an EMBL/GenBank/DDBJ whole genome shotgun (WGS) entry which is preliminary data.</text>
</comment>
<protein>
    <submittedName>
        <fullName evidence="2">Uncharacterized protein</fullName>
    </submittedName>
</protein>
<evidence type="ECO:0000313" key="2">
    <source>
        <dbReference type="EMBL" id="RUS65472.1"/>
    </source>
</evidence>
<feature type="signal peptide" evidence="1">
    <location>
        <begin position="1"/>
        <end position="25"/>
    </location>
</feature>
<organism evidence="2 3">
    <name type="scientific">Saezia sanguinis</name>
    <dbReference type="NCBI Taxonomy" id="1965230"/>
    <lineage>
        <taxon>Bacteria</taxon>
        <taxon>Pseudomonadati</taxon>
        <taxon>Pseudomonadota</taxon>
        <taxon>Betaproteobacteria</taxon>
        <taxon>Burkholderiales</taxon>
        <taxon>Saeziaceae</taxon>
        <taxon>Saezia</taxon>
    </lineage>
</organism>